<comment type="caution">
    <text evidence="2">The sequence shown here is derived from an EMBL/GenBank/DDBJ whole genome shotgun (WGS) entry which is preliminary data.</text>
</comment>
<dbReference type="PROSITE" id="PS51318">
    <property type="entry name" value="TAT"/>
    <property type="match status" value="1"/>
</dbReference>
<dbReference type="InterPro" id="IPR037165">
    <property type="entry name" value="AldOxase/xan_DH_Mopterin-bd_sf"/>
</dbReference>
<sequence length="727" mass="76880">MTDHANTPDTTVTRRGLLAGAGALVIGFSLPLSGRRGALAAADDGPVWKTSDEAAQINAWLRIGPDGSVTVVTGRSEMGQGPTTALPQALAEELGVPMDRVTFAMSPVDPAYNNTLFGAMITGGSTSVKSDFEQMRRAGASAREMLKAAAAEKWGVDAAELKVENGTISHAHHSATFGELAGAAAEMEAPKDVALKKPADWTLIGTDVKRLDTHAKATGQATFGIDVVVPDMLHAAILQAPTFGATLESVDAKPATDMKGVAQVVELDDAIMVLADTWWTADQALSKLSPKWTGGAEDLDDAKVDRVLTEGLDAAEAAQAVSEGDADGALSGAAKTVEATYSAPYLAHLTMEPMTATADVRADKAELWLPTQAQTWTAGAVAKAVGLKPEQVTIHTTFLGGGFGRRAEQDFALQAAQASKAAGRPVKLVWSRPQDVRHDFYRPASKVRFTVGLDEDGLPMAWKARVCCPSIAQRMLPSMIKEGVDPFAVEGLTERAYALPADRSITYVMPELAVPVGFWRSVGHSQNGFFMEAMIDELADAAGMDPLEYRRKLLPQDSRHRRVLDAAADAIGWSEAPAEGRHRGIAVHESFGSIAAEAIEVSVDGDNKVTLHRASACVDCAVAVNPNIIRQQMESALVYGLTAAMFGGVSLKNGQVQEGNFDRIDVMRLRHMPPVEVRIIAEGDAEMGGIGEPGTPPAAPALVAALRRATGKPIRSLPLTAEGFTFG</sequence>
<dbReference type="Pfam" id="PF02738">
    <property type="entry name" value="MoCoBD_1"/>
    <property type="match status" value="1"/>
</dbReference>
<dbReference type="PANTHER" id="PTHR47495">
    <property type="entry name" value="ALDEHYDE DEHYDROGENASE"/>
    <property type="match status" value="1"/>
</dbReference>
<dbReference type="InterPro" id="IPR012368">
    <property type="entry name" value="OxRdtase_Mopterin-bd_su_IorB"/>
</dbReference>
<evidence type="ECO:0000313" key="3">
    <source>
        <dbReference type="Proteomes" id="UP000009881"/>
    </source>
</evidence>
<dbReference type="PATRIC" id="fig|1238182.3.peg.1172"/>
<dbReference type="Proteomes" id="UP000009881">
    <property type="component" value="Unassembled WGS sequence"/>
</dbReference>
<dbReference type="EMBL" id="ANHY01000005">
    <property type="protein sequence ID" value="EKV31750.1"/>
    <property type="molecule type" value="Genomic_DNA"/>
</dbReference>
<feature type="domain" description="Aldehyde oxidase/xanthine dehydrogenase a/b hammerhead" evidence="1">
    <location>
        <begin position="218"/>
        <end position="300"/>
    </location>
</feature>
<organism evidence="2 3">
    <name type="scientific">Caenispirillum salinarum AK4</name>
    <dbReference type="NCBI Taxonomy" id="1238182"/>
    <lineage>
        <taxon>Bacteria</taxon>
        <taxon>Pseudomonadati</taxon>
        <taxon>Pseudomonadota</taxon>
        <taxon>Alphaproteobacteria</taxon>
        <taxon>Rhodospirillales</taxon>
        <taxon>Novispirillaceae</taxon>
        <taxon>Caenispirillum</taxon>
    </lineage>
</organism>
<dbReference type="InterPro" id="IPR008274">
    <property type="entry name" value="AldOxase/xan_DH_MoCoBD1"/>
</dbReference>
<gene>
    <name evidence="2" type="ORF">C882_3501</name>
</gene>
<dbReference type="Gene3D" id="3.30.365.10">
    <property type="entry name" value="Aldehyde oxidase/xanthine dehydrogenase, molybdopterin binding domain"/>
    <property type="match status" value="4"/>
</dbReference>
<dbReference type="GO" id="GO:0016491">
    <property type="term" value="F:oxidoreductase activity"/>
    <property type="evidence" value="ECO:0007669"/>
    <property type="project" value="InterPro"/>
</dbReference>
<dbReference type="RefSeq" id="WP_009539619.1">
    <property type="nucleotide sequence ID" value="NZ_ANHY01000005.1"/>
</dbReference>
<dbReference type="InterPro" id="IPR046867">
    <property type="entry name" value="AldOxase/xan_DH_MoCoBD2"/>
</dbReference>
<dbReference type="InterPro" id="IPR000674">
    <property type="entry name" value="Ald_Oxase/Xan_DH_a/b"/>
</dbReference>
<dbReference type="Gene3D" id="3.90.1170.50">
    <property type="entry name" value="Aldehyde oxidase/xanthine dehydrogenase, a/b hammerhead"/>
    <property type="match status" value="1"/>
</dbReference>
<dbReference type="AlphaFoldDB" id="K9H0I6"/>
<evidence type="ECO:0000313" key="2">
    <source>
        <dbReference type="EMBL" id="EKV31750.1"/>
    </source>
</evidence>
<accession>K9H0I6</accession>
<dbReference type="STRING" id="1238182.C882_3501"/>
<dbReference type="Pfam" id="PF20256">
    <property type="entry name" value="MoCoBD_2"/>
    <property type="match status" value="2"/>
</dbReference>
<dbReference type="InterPro" id="IPR006311">
    <property type="entry name" value="TAT_signal"/>
</dbReference>
<dbReference type="InterPro" id="IPR052516">
    <property type="entry name" value="N-heterocyclic_Hydroxylase"/>
</dbReference>
<name>K9H0I6_9PROT</name>
<dbReference type="SUPFAM" id="SSF56003">
    <property type="entry name" value="Molybdenum cofactor-binding domain"/>
    <property type="match status" value="2"/>
</dbReference>
<dbReference type="PIRSF" id="PIRSF036389">
    <property type="entry name" value="IOR_B"/>
    <property type="match status" value="1"/>
</dbReference>
<proteinExistence type="predicted"/>
<keyword evidence="3" id="KW-1185">Reference proteome</keyword>
<dbReference type="OrthoDB" id="9767994at2"/>
<protein>
    <submittedName>
        <fullName evidence="2">Isoquinoline 1-oxidoreductase beta subunit</fullName>
    </submittedName>
</protein>
<reference evidence="2 3" key="1">
    <citation type="journal article" date="2013" name="Genome Announc.">
        <title>Draft Genome Sequence of an Alphaproteobacterium, Caenispirillum salinarum AK4(T), Isolated from a Solar Saltern.</title>
        <authorList>
            <person name="Khatri I."/>
            <person name="Singh A."/>
            <person name="Korpole S."/>
            <person name="Pinnaka A.K."/>
            <person name="Subramanian S."/>
        </authorList>
    </citation>
    <scope>NUCLEOTIDE SEQUENCE [LARGE SCALE GENOMIC DNA]</scope>
    <source>
        <strain evidence="2 3">AK4</strain>
    </source>
</reference>
<dbReference type="SMART" id="SM01008">
    <property type="entry name" value="Ald_Xan_dh_C"/>
    <property type="match status" value="1"/>
</dbReference>
<evidence type="ECO:0000259" key="1">
    <source>
        <dbReference type="SMART" id="SM01008"/>
    </source>
</evidence>
<dbReference type="eggNOG" id="COG1529">
    <property type="taxonomic scope" value="Bacteria"/>
</dbReference>
<dbReference type="PANTHER" id="PTHR47495:SF2">
    <property type="entry name" value="ALDEHYDE DEHYDROGENASE"/>
    <property type="match status" value="1"/>
</dbReference>